<dbReference type="InterPro" id="IPR011105">
    <property type="entry name" value="Cell_wall_hydrolase_SleB"/>
</dbReference>
<protein>
    <submittedName>
        <fullName evidence="3">Cell Wall Hydrolase</fullName>
    </submittedName>
</protein>
<evidence type="ECO:0000313" key="4">
    <source>
        <dbReference type="Proteomes" id="UP000183047"/>
    </source>
</evidence>
<dbReference type="Gene3D" id="1.10.10.2520">
    <property type="entry name" value="Cell wall hydrolase SleB, domain 1"/>
    <property type="match status" value="1"/>
</dbReference>
<feature type="region of interest" description="Disordered" evidence="1">
    <location>
        <begin position="72"/>
        <end position="95"/>
    </location>
</feature>
<dbReference type="RefSeq" id="WP_074462424.1">
    <property type="nucleotide sequence ID" value="NZ_FMUR01000010.1"/>
</dbReference>
<dbReference type="AlphaFoldDB" id="A0A1G5E7X8"/>
<dbReference type="OrthoDB" id="9785345at2"/>
<dbReference type="Pfam" id="PF07486">
    <property type="entry name" value="Hydrolase_2"/>
    <property type="match status" value="1"/>
</dbReference>
<feature type="domain" description="Cell wall hydrolase SleB" evidence="2">
    <location>
        <begin position="293"/>
        <end position="371"/>
    </location>
</feature>
<proteinExistence type="predicted"/>
<name>A0A1G5E7X8_9FIRM</name>
<evidence type="ECO:0000313" key="3">
    <source>
        <dbReference type="EMBL" id="SCY23015.1"/>
    </source>
</evidence>
<dbReference type="Gene3D" id="2.30.30.40">
    <property type="entry name" value="SH3 Domains"/>
    <property type="match status" value="1"/>
</dbReference>
<dbReference type="InterPro" id="IPR042047">
    <property type="entry name" value="SleB_dom1"/>
</dbReference>
<organism evidence="3 4">
    <name type="scientific">Butyrivibrio hungatei</name>
    <dbReference type="NCBI Taxonomy" id="185008"/>
    <lineage>
        <taxon>Bacteria</taxon>
        <taxon>Bacillati</taxon>
        <taxon>Bacillota</taxon>
        <taxon>Clostridia</taxon>
        <taxon>Lachnospirales</taxon>
        <taxon>Lachnospiraceae</taxon>
        <taxon>Butyrivibrio</taxon>
    </lineage>
</organism>
<dbReference type="GO" id="GO:0016787">
    <property type="term" value="F:hydrolase activity"/>
    <property type="evidence" value="ECO:0007669"/>
    <property type="project" value="UniProtKB-KW"/>
</dbReference>
<reference evidence="4" key="1">
    <citation type="submission" date="2016-10" db="EMBL/GenBank/DDBJ databases">
        <authorList>
            <person name="Varghese N."/>
            <person name="Submissions S."/>
        </authorList>
    </citation>
    <scope>NUCLEOTIDE SEQUENCE [LARGE SCALE GENOMIC DNA]</scope>
    <source>
        <strain evidence="4">XBD2006</strain>
    </source>
</reference>
<evidence type="ECO:0000256" key="1">
    <source>
        <dbReference type="SAM" id="MobiDB-lite"/>
    </source>
</evidence>
<dbReference type="Proteomes" id="UP000183047">
    <property type="component" value="Unassembled WGS sequence"/>
</dbReference>
<gene>
    <name evidence="3" type="ORF">SAMN02910451_01839</name>
</gene>
<keyword evidence="4" id="KW-1185">Reference proteome</keyword>
<dbReference type="EMBL" id="FMUR01000010">
    <property type="protein sequence ID" value="SCY23015.1"/>
    <property type="molecule type" value="Genomic_DNA"/>
</dbReference>
<sequence length="386" mass="41657">MNRVMKLFLEVSKQLFTWALIIVLFISQGITAEAKRSSYRAKPCADLSAGISDIVSPVTPLGVDKTSTEARVLGNSSKSSEAMSASSSSSSSEESKLVMSKGAEAMYILASPDSMSEEDGNKVGVLYKDCGGKILERKDGWTKLSSGDVIGWAKDDNLLFDDDAQKLASEVGKQIVTNHSSALKVRADDSDDAKVIGVLGEKSFVDMIEDLGNGWIAVDYNDHKGFVQSEYVSTDFKIDQGKSMAAIKMREVDKKGRQAAKEPSLRENRGAVDASADELKLLAALIQCEAGNQPYDGRVAVGAVVMNRVKSGAYPNSIYNVIYASGQFTPALNGTVAKVYDSDKIYDMNYQAAQAALNGETTVGSALHFRRVNGREGIIIGEHVFW</sequence>
<accession>A0A1G5E7X8</accession>
<feature type="compositionally biased region" description="Low complexity" evidence="1">
    <location>
        <begin position="76"/>
        <end position="92"/>
    </location>
</feature>
<evidence type="ECO:0000259" key="2">
    <source>
        <dbReference type="Pfam" id="PF07486"/>
    </source>
</evidence>
<keyword evidence="3" id="KW-0378">Hydrolase</keyword>